<dbReference type="AlphaFoldDB" id="A0A7S0SV78"/>
<accession>A0A7S0SV78</accession>
<protein>
    <recommendedName>
        <fullName evidence="3">PH domain-containing protein</fullName>
    </recommendedName>
</protein>
<keyword evidence="1" id="KW-1133">Transmembrane helix</keyword>
<gene>
    <name evidence="2" type="ORF">CNEB1095_LOCUS897</name>
</gene>
<dbReference type="SUPFAM" id="SSF50729">
    <property type="entry name" value="PH domain-like"/>
    <property type="match status" value="1"/>
</dbReference>
<feature type="transmembrane region" description="Helical" evidence="1">
    <location>
        <begin position="298"/>
        <end position="316"/>
    </location>
</feature>
<keyword evidence="1" id="KW-0812">Transmembrane</keyword>
<dbReference type="EMBL" id="HBFD01001388">
    <property type="protein sequence ID" value="CAD8714552.1"/>
    <property type="molecule type" value="Transcribed_RNA"/>
</dbReference>
<keyword evidence="1" id="KW-0472">Membrane</keyword>
<evidence type="ECO:0000256" key="1">
    <source>
        <dbReference type="SAM" id="Phobius"/>
    </source>
</evidence>
<reference evidence="2" key="1">
    <citation type="submission" date="2021-01" db="EMBL/GenBank/DDBJ databases">
        <authorList>
            <person name="Corre E."/>
            <person name="Pelletier E."/>
            <person name="Niang G."/>
            <person name="Scheremetjew M."/>
            <person name="Finn R."/>
            <person name="Kale V."/>
            <person name="Holt S."/>
            <person name="Cochrane G."/>
            <person name="Meng A."/>
            <person name="Brown T."/>
            <person name="Cohen L."/>
        </authorList>
    </citation>
    <scope>NUCLEOTIDE SEQUENCE</scope>
    <source>
        <strain evidence="2">UTEXLB2642</strain>
    </source>
</reference>
<evidence type="ECO:0008006" key="3">
    <source>
        <dbReference type="Google" id="ProtNLM"/>
    </source>
</evidence>
<organism evidence="2">
    <name type="scientific">Chromulina nebulosa</name>
    <dbReference type="NCBI Taxonomy" id="96789"/>
    <lineage>
        <taxon>Eukaryota</taxon>
        <taxon>Sar</taxon>
        <taxon>Stramenopiles</taxon>
        <taxon>Ochrophyta</taxon>
        <taxon>Chrysophyceae</taxon>
        <taxon>Chromulinales</taxon>
        <taxon>Chromulinaceae</taxon>
        <taxon>Chromulina</taxon>
    </lineage>
</organism>
<sequence length="550" mass="63135">MSDIRPIQEGRVEVNTKGNFFYLVLFQFTLVFFDKEYSKSSKKIIYQIFIGDIQIGDHDHDHDPEELTLDYKTKNEHFVIISPEKTLWSTNITEQSHEIWNHSHGRLIEFNSNKTNKFFVFYKNDIYICDYQNPAYSVIAININTSTTVEDNRNKNSMKLSTKQTSINIAFPSTTILDNWVNMILFKINKSKFEERHGLMIGKLNLRNRNDCISVLLKNRIFILQDNKLVDVIIVDHKSIISPITIKKLMIIIITSTETYHIAMQSKSDMNDWLMNLNAFAKVPDADIYVNRNNDLMINYLIIVLIVLMIVMMLRFELKLNYVGEYIEMGFKFQHDFGLNRASSLSKVTSKVEFCNSHLTKFSFILDGYVGELTASHFNCTSFNSPDDNSIYMYSFDHRGNKWYSIYGIDSAVSNSCPENGYVLDLTDTAPLRQGDVQSTLGIVRTPSDEYQSVYYTGHISFNNHIHDVYGICHLPFKGCAVGTKSVYTYVATGNQVSGLSGSAVINGYGISGMTSGTEHMETYDYFYLDNCLQTNIILVTRHVCTHLKI</sequence>
<evidence type="ECO:0000313" key="2">
    <source>
        <dbReference type="EMBL" id="CAD8714552.1"/>
    </source>
</evidence>
<proteinExistence type="predicted"/>
<name>A0A7S0SV78_9STRA</name>